<dbReference type="PANTHER" id="PTHR43266">
    <property type="entry name" value="MACROLIDE-EFFLUX PROTEIN"/>
    <property type="match status" value="1"/>
</dbReference>
<organism evidence="9 10">
    <name type="scientific">Chamaesiphon polymorphus CCALA 037</name>
    <dbReference type="NCBI Taxonomy" id="2107692"/>
    <lineage>
        <taxon>Bacteria</taxon>
        <taxon>Bacillati</taxon>
        <taxon>Cyanobacteriota</taxon>
        <taxon>Cyanophyceae</taxon>
        <taxon>Gomontiellales</taxon>
        <taxon>Chamaesiphonaceae</taxon>
        <taxon>Chamaesiphon</taxon>
    </lineage>
</organism>
<feature type="transmembrane region" description="Helical" evidence="7">
    <location>
        <begin position="225"/>
        <end position="247"/>
    </location>
</feature>
<accession>A0A2T1GCK2</accession>
<evidence type="ECO:0000256" key="1">
    <source>
        <dbReference type="ARBA" id="ARBA00004651"/>
    </source>
</evidence>
<evidence type="ECO:0000256" key="5">
    <source>
        <dbReference type="ARBA" id="ARBA00022989"/>
    </source>
</evidence>
<evidence type="ECO:0000256" key="3">
    <source>
        <dbReference type="ARBA" id="ARBA00022475"/>
    </source>
</evidence>
<evidence type="ECO:0000256" key="6">
    <source>
        <dbReference type="ARBA" id="ARBA00023136"/>
    </source>
</evidence>
<dbReference type="EMBL" id="PVWO01000207">
    <property type="protein sequence ID" value="PSB55139.1"/>
    <property type="molecule type" value="Genomic_DNA"/>
</dbReference>
<evidence type="ECO:0000313" key="10">
    <source>
        <dbReference type="Proteomes" id="UP000238937"/>
    </source>
</evidence>
<feature type="transmembrane region" description="Helical" evidence="7">
    <location>
        <begin position="141"/>
        <end position="160"/>
    </location>
</feature>
<keyword evidence="10" id="KW-1185">Reference proteome</keyword>
<dbReference type="Proteomes" id="UP000238937">
    <property type="component" value="Unassembled WGS sequence"/>
</dbReference>
<gene>
    <name evidence="9" type="ORF">C7B77_15965</name>
</gene>
<keyword evidence="6 7" id="KW-0472">Membrane</keyword>
<dbReference type="RefSeq" id="WP_106306771.1">
    <property type="nucleotide sequence ID" value="NZ_PVWO01000207.1"/>
</dbReference>
<dbReference type="CDD" id="cd06173">
    <property type="entry name" value="MFS_MefA_like"/>
    <property type="match status" value="1"/>
</dbReference>
<evidence type="ECO:0000256" key="4">
    <source>
        <dbReference type="ARBA" id="ARBA00022692"/>
    </source>
</evidence>
<keyword evidence="3" id="KW-1003">Cell membrane</keyword>
<comment type="subcellular location">
    <subcellularLocation>
        <location evidence="1">Cell membrane</location>
        <topology evidence="1">Multi-pass membrane protein</topology>
    </subcellularLocation>
</comment>
<dbReference type="GO" id="GO:0022857">
    <property type="term" value="F:transmembrane transporter activity"/>
    <property type="evidence" value="ECO:0007669"/>
    <property type="project" value="InterPro"/>
</dbReference>
<keyword evidence="2" id="KW-0813">Transport</keyword>
<feature type="transmembrane region" description="Helical" evidence="7">
    <location>
        <begin position="12"/>
        <end position="38"/>
    </location>
</feature>
<feature type="transmembrane region" description="Helical" evidence="7">
    <location>
        <begin position="166"/>
        <end position="190"/>
    </location>
</feature>
<comment type="caution">
    <text evidence="9">The sequence shown here is derived from an EMBL/GenBank/DDBJ whole genome shotgun (WGS) entry which is preliminary data.</text>
</comment>
<dbReference type="OrthoDB" id="9775268at2"/>
<sequence length="435" mass="46413">MLKQLKSEGMSIFTLVWLGQLVSILGSSLSSFAMDVWVYQRNGSVTELSFLILFTTLPMVIVSPFAGVLVDRWDRRWVMIISDTGAALSTSIVALLLMSGQIQTWHICLATAVSSSFSAFQSPAYSAATTLLVPKQNLGRAVGMIGFAGAIGQLISPMLSGILLEIIQISGIFLLDLGSFVFSAIVLLLVRFPRHQAQEKQQHHQLPLLKEVFSGFNYLTAHGGLVGLLFFLAISAFLVGIIQLLAYPLALSFASSAQLGIALGVGGMGAIVGSILMGSWGNGRQDYIKILLCSMLLNGFSLIVVGSTPNIIVFGVSAFLYFLGIPFINGSVQVILQKKVPLNIQGKVFSLTTAVSGLCLPLAILIAGPLADRIFEPLMKPNGLLAGTIGRAIGTGSGRGIGLMFMILGGLNILVTIIAYQYAPLRLVESELPDY</sequence>
<proteinExistence type="predicted"/>
<dbReference type="AlphaFoldDB" id="A0A2T1GCK2"/>
<dbReference type="SUPFAM" id="SSF103473">
    <property type="entry name" value="MFS general substrate transporter"/>
    <property type="match status" value="1"/>
</dbReference>
<keyword evidence="5 7" id="KW-1133">Transmembrane helix</keyword>
<reference evidence="9 10" key="1">
    <citation type="submission" date="2018-03" db="EMBL/GenBank/DDBJ databases">
        <title>The ancient ancestry and fast evolution of plastids.</title>
        <authorList>
            <person name="Moore K.R."/>
            <person name="Magnabosco C."/>
            <person name="Momper L."/>
            <person name="Gold D.A."/>
            <person name="Bosak T."/>
            <person name="Fournier G.P."/>
        </authorList>
    </citation>
    <scope>NUCLEOTIDE SEQUENCE [LARGE SCALE GENOMIC DNA]</scope>
    <source>
        <strain evidence="9 10">CCALA 037</strain>
    </source>
</reference>
<evidence type="ECO:0000313" key="9">
    <source>
        <dbReference type="EMBL" id="PSB55139.1"/>
    </source>
</evidence>
<dbReference type="InterPro" id="IPR036259">
    <property type="entry name" value="MFS_trans_sf"/>
</dbReference>
<dbReference type="PANTHER" id="PTHR43266:SF2">
    <property type="entry name" value="MAJOR FACILITATOR SUPERFAMILY (MFS) PROFILE DOMAIN-CONTAINING PROTEIN"/>
    <property type="match status" value="1"/>
</dbReference>
<feature type="transmembrane region" description="Helical" evidence="7">
    <location>
        <begin position="348"/>
        <end position="371"/>
    </location>
</feature>
<feature type="transmembrane region" description="Helical" evidence="7">
    <location>
        <begin position="401"/>
        <end position="420"/>
    </location>
</feature>
<dbReference type="InterPro" id="IPR011701">
    <property type="entry name" value="MFS"/>
</dbReference>
<name>A0A2T1GCK2_9CYAN</name>
<dbReference type="GO" id="GO:0005886">
    <property type="term" value="C:plasma membrane"/>
    <property type="evidence" value="ECO:0007669"/>
    <property type="project" value="UniProtKB-SubCell"/>
</dbReference>
<feature type="transmembrane region" description="Helical" evidence="7">
    <location>
        <begin position="311"/>
        <end position="336"/>
    </location>
</feature>
<feature type="domain" description="Major facilitator superfamily (MFS) profile" evidence="8">
    <location>
        <begin position="12"/>
        <end position="427"/>
    </location>
</feature>
<evidence type="ECO:0000256" key="7">
    <source>
        <dbReference type="SAM" id="Phobius"/>
    </source>
</evidence>
<keyword evidence="4 7" id="KW-0812">Transmembrane</keyword>
<dbReference type="PROSITE" id="PS50850">
    <property type="entry name" value="MFS"/>
    <property type="match status" value="1"/>
</dbReference>
<evidence type="ECO:0000259" key="8">
    <source>
        <dbReference type="PROSITE" id="PS50850"/>
    </source>
</evidence>
<feature type="transmembrane region" description="Helical" evidence="7">
    <location>
        <begin position="77"/>
        <end position="98"/>
    </location>
</feature>
<protein>
    <submittedName>
        <fullName evidence="9">MFS transporter</fullName>
    </submittedName>
</protein>
<evidence type="ECO:0000256" key="2">
    <source>
        <dbReference type="ARBA" id="ARBA00022448"/>
    </source>
</evidence>
<dbReference type="InterPro" id="IPR020846">
    <property type="entry name" value="MFS_dom"/>
</dbReference>
<dbReference type="Gene3D" id="1.20.1250.20">
    <property type="entry name" value="MFS general substrate transporter like domains"/>
    <property type="match status" value="1"/>
</dbReference>
<feature type="transmembrane region" description="Helical" evidence="7">
    <location>
        <begin position="50"/>
        <end position="70"/>
    </location>
</feature>
<dbReference type="Pfam" id="PF07690">
    <property type="entry name" value="MFS_1"/>
    <property type="match status" value="1"/>
</dbReference>
<feature type="transmembrane region" description="Helical" evidence="7">
    <location>
        <begin position="104"/>
        <end position="120"/>
    </location>
</feature>
<feature type="transmembrane region" description="Helical" evidence="7">
    <location>
        <begin position="259"/>
        <end position="280"/>
    </location>
</feature>